<dbReference type="Proteomes" id="UP000886858">
    <property type="component" value="Unassembled WGS sequence"/>
</dbReference>
<evidence type="ECO:0000256" key="7">
    <source>
        <dbReference type="SAM" id="MobiDB-lite"/>
    </source>
</evidence>
<accession>A0A9D2L0U6</accession>
<dbReference type="Gene3D" id="3.40.50.300">
    <property type="entry name" value="P-loop containing nucleotide triphosphate hydrolases"/>
    <property type="match status" value="1"/>
</dbReference>
<dbReference type="InterPro" id="IPR003439">
    <property type="entry name" value="ABC_transporter-like_ATP-bd"/>
</dbReference>
<gene>
    <name evidence="11" type="ORF">H9717_06540</name>
</gene>
<dbReference type="GO" id="GO:0140359">
    <property type="term" value="F:ABC-type transporter activity"/>
    <property type="evidence" value="ECO:0007669"/>
    <property type="project" value="InterPro"/>
</dbReference>
<evidence type="ECO:0000313" key="12">
    <source>
        <dbReference type="Proteomes" id="UP000886858"/>
    </source>
</evidence>
<dbReference type="InterPro" id="IPR011527">
    <property type="entry name" value="ABC1_TM_dom"/>
</dbReference>
<feature type="domain" description="ABC transporter" evidence="9">
    <location>
        <begin position="376"/>
        <end position="638"/>
    </location>
</feature>
<dbReference type="Pfam" id="PF00005">
    <property type="entry name" value="ABC_tran"/>
    <property type="match status" value="1"/>
</dbReference>
<feature type="compositionally biased region" description="Polar residues" evidence="7">
    <location>
        <begin position="569"/>
        <end position="578"/>
    </location>
</feature>
<dbReference type="GO" id="GO:0034040">
    <property type="term" value="F:ATPase-coupled lipid transmembrane transporter activity"/>
    <property type="evidence" value="ECO:0007669"/>
    <property type="project" value="TreeGrafter"/>
</dbReference>
<feature type="transmembrane region" description="Helical" evidence="8">
    <location>
        <begin position="185"/>
        <end position="208"/>
    </location>
</feature>
<dbReference type="SUPFAM" id="SSF90123">
    <property type="entry name" value="ABC transporter transmembrane region"/>
    <property type="match status" value="1"/>
</dbReference>
<dbReference type="InterPro" id="IPR027417">
    <property type="entry name" value="P-loop_NTPase"/>
</dbReference>
<feature type="transmembrane region" description="Helical" evidence="8">
    <location>
        <begin position="21"/>
        <end position="42"/>
    </location>
</feature>
<sequence>MNSQDIRNQLRLLSDYSRAGYGKVIFCACCVAVVQGIRPYIALLLMGRLLDNVYAGAGLSRLFLLTAAALGAEWLCATIFALAIKGYNKKMEYMYEQQNLLIDEKLLDMDYEYLENPEVHGMIHSIRNAGTNRGLIGRVLDDLEEALQAAVSILAAIVLTLPLLFTGLSSGQGSLSPGDPGSLGAFFRSAPATLLLLFLIAAMILISYRTDLSFGQKIKRFHEKRTKDENFLDYCMGIFSSPERQKDLRIYQQQKLIREKSEEAIRRVEMETYREAGLTSAGEAIKRTISALTGLLVYVFAALRAAYGLITPGEVVTCASSIIRMSSSLAELMSALASSKYNARYCSDYVRFMETGRKRYEGTLPVEKRQDNRFSVEFENVSFRYPGSEEYVIRNLNLKLLIGDRIAIVGKNGSGKTTFIKLLCRLYDVTEGCIRLNGVDIRKYDYQEYCRLFSVVFQDFRIFAFPLGEAVACSENVDEDSARDALRAAGLSEALERLPQGLHTWVGKEYADEGIAFSGGEKQKMAIARAVYKNAPFVIMDEPTAALDPLSECEVYEGFDRVVSGGAASDTQGQSGSSHPAGGSPRPAGKTAFYISHRLASCRFCQNILVFDQGRIVQQGSHEELVEKDGLYRELWNAQAQYYGAAD</sequence>
<reference evidence="11" key="2">
    <citation type="submission" date="2021-04" db="EMBL/GenBank/DDBJ databases">
        <authorList>
            <person name="Gilroy R."/>
        </authorList>
    </citation>
    <scope>NUCLEOTIDE SEQUENCE</scope>
    <source>
        <strain evidence="11">CHK179-7159</strain>
    </source>
</reference>
<evidence type="ECO:0000313" key="11">
    <source>
        <dbReference type="EMBL" id="HJA92760.1"/>
    </source>
</evidence>
<feature type="region of interest" description="Disordered" evidence="7">
    <location>
        <begin position="567"/>
        <end position="587"/>
    </location>
</feature>
<evidence type="ECO:0000259" key="10">
    <source>
        <dbReference type="PROSITE" id="PS50929"/>
    </source>
</evidence>
<evidence type="ECO:0000256" key="3">
    <source>
        <dbReference type="ARBA" id="ARBA00022741"/>
    </source>
</evidence>
<name>A0A9D2L0U6_9FIRM</name>
<feature type="domain" description="ABC transmembrane type-1" evidence="10">
    <location>
        <begin position="246"/>
        <end position="338"/>
    </location>
</feature>
<dbReference type="PROSITE" id="PS50893">
    <property type="entry name" value="ABC_TRANSPORTER_2"/>
    <property type="match status" value="1"/>
</dbReference>
<dbReference type="PROSITE" id="PS50929">
    <property type="entry name" value="ABC_TM1F"/>
    <property type="match status" value="1"/>
</dbReference>
<dbReference type="GO" id="GO:0016887">
    <property type="term" value="F:ATP hydrolysis activity"/>
    <property type="evidence" value="ECO:0007669"/>
    <property type="project" value="InterPro"/>
</dbReference>
<feature type="transmembrane region" description="Helical" evidence="8">
    <location>
        <begin position="62"/>
        <end position="84"/>
    </location>
</feature>
<evidence type="ECO:0000259" key="9">
    <source>
        <dbReference type="PROSITE" id="PS50893"/>
    </source>
</evidence>
<feature type="transmembrane region" description="Helical" evidence="8">
    <location>
        <begin position="289"/>
        <end position="310"/>
    </location>
</feature>
<evidence type="ECO:0000256" key="2">
    <source>
        <dbReference type="ARBA" id="ARBA00022692"/>
    </source>
</evidence>
<dbReference type="GO" id="GO:0005524">
    <property type="term" value="F:ATP binding"/>
    <property type="evidence" value="ECO:0007669"/>
    <property type="project" value="UniProtKB-KW"/>
</dbReference>
<dbReference type="InterPro" id="IPR017871">
    <property type="entry name" value="ABC_transporter-like_CS"/>
</dbReference>
<dbReference type="InterPro" id="IPR003593">
    <property type="entry name" value="AAA+_ATPase"/>
</dbReference>
<comment type="subcellular location">
    <subcellularLocation>
        <location evidence="1">Cell membrane</location>
        <topology evidence="1">Multi-pass membrane protein</topology>
    </subcellularLocation>
</comment>
<evidence type="ECO:0000256" key="5">
    <source>
        <dbReference type="ARBA" id="ARBA00022989"/>
    </source>
</evidence>
<protein>
    <submittedName>
        <fullName evidence="11">ABC transporter ATP-binding protein/permease</fullName>
    </submittedName>
</protein>
<dbReference type="InterPro" id="IPR036640">
    <property type="entry name" value="ABC1_TM_sf"/>
</dbReference>
<feature type="transmembrane region" description="Helical" evidence="8">
    <location>
        <begin position="146"/>
        <end position="165"/>
    </location>
</feature>
<keyword evidence="3" id="KW-0547">Nucleotide-binding</keyword>
<keyword evidence="6 8" id="KW-0472">Membrane</keyword>
<keyword evidence="4 11" id="KW-0067">ATP-binding</keyword>
<evidence type="ECO:0000256" key="6">
    <source>
        <dbReference type="ARBA" id="ARBA00023136"/>
    </source>
</evidence>
<dbReference type="PROSITE" id="PS00211">
    <property type="entry name" value="ABC_TRANSPORTER_1"/>
    <property type="match status" value="1"/>
</dbReference>
<proteinExistence type="predicted"/>
<evidence type="ECO:0000256" key="1">
    <source>
        <dbReference type="ARBA" id="ARBA00004651"/>
    </source>
</evidence>
<dbReference type="InterPro" id="IPR039421">
    <property type="entry name" value="Type_1_exporter"/>
</dbReference>
<dbReference type="PANTHER" id="PTHR24221">
    <property type="entry name" value="ATP-BINDING CASSETTE SUB-FAMILY B"/>
    <property type="match status" value="1"/>
</dbReference>
<dbReference type="Gene3D" id="1.20.1560.10">
    <property type="entry name" value="ABC transporter type 1, transmembrane domain"/>
    <property type="match status" value="1"/>
</dbReference>
<reference evidence="11" key="1">
    <citation type="journal article" date="2021" name="PeerJ">
        <title>Extensive microbial diversity within the chicken gut microbiome revealed by metagenomics and culture.</title>
        <authorList>
            <person name="Gilroy R."/>
            <person name="Ravi A."/>
            <person name="Getino M."/>
            <person name="Pursley I."/>
            <person name="Horton D.L."/>
            <person name="Alikhan N.F."/>
            <person name="Baker D."/>
            <person name="Gharbi K."/>
            <person name="Hall N."/>
            <person name="Watson M."/>
            <person name="Adriaenssens E.M."/>
            <person name="Foster-Nyarko E."/>
            <person name="Jarju S."/>
            <person name="Secka A."/>
            <person name="Antonio M."/>
            <person name="Oren A."/>
            <person name="Chaudhuri R.R."/>
            <person name="La Ragione R."/>
            <person name="Hildebrand F."/>
            <person name="Pallen M.J."/>
        </authorList>
    </citation>
    <scope>NUCLEOTIDE SEQUENCE</scope>
    <source>
        <strain evidence="11">CHK179-7159</strain>
    </source>
</reference>
<keyword evidence="2 8" id="KW-0812">Transmembrane</keyword>
<dbReference type="EMBL" id="DWYY01000067">
    <property type="protein sequence ID" value="HJA92760.1"/>
    <property type="molecule type" value="Genomic_DNA"/>
</dbReference>
<dbReference type="SMART" id="SM00382">
    <property type="entry name" value="AAA"/>
    <property type="match status" value="1"/>
</dbReference>
<dbReference type="AlphaFoldDB" id="A0A9D2L0U6"/>
<dbReference type="SUPFAM" id="SSF52540">
    <property type="entry name" value="P-loop containing nucleoside triphosphate hydrolases"/>
    <property type="match status" value="1"/>
</dbReference>
<dbReference type="PANTHER" id="PTHR24221:SF646">
    <property type="entry name" value="HAEMOLYSIN SECRETION ATP-BINDING PROTEIN"/>
    <property type="match status" value="1"/>
</dbReference>
<evidence type="ECO:0000256" key="4">
    <source>
        <dbReference type="ARBA" id="ARBA00022840"/>
    </source>
</evidence>
<dbReference type="GO" id="GO:0005886">
    <property type="term" value="C:plasma membrane"/>
    <property type="evidence" value="ECO:0007669"/>
    <property type="project" value="UniProtKB-SubCell"/>
</dbReference>
<organism evidence="11 12">
    <name type="scientific">Candidatus Eisenbergiella merdipullorum</name>
    <dbReference type="NCBI Taxonomy" id="2838553"/>
    <lineage>
        <taxon>Bacteria</taxon>
        <taxon>Bacillati</taxon>
        <taxon>Bacillota</taxon>
        <taxon>Clostridia</taxon>
        <taxon>Lachnospirales</taxon>
        <taxon>Lachnospiraceae</taxon>
        <taxon>Eisenbergiella</taxon>
    </lineage>
</organism>
<evidence type="ECO:0000256" key="8">
    <source>
        <dbReference type="SAM" id="Phobius"/>
    </source>
</evidence>
<keyword evidence="5 8" id="KW-1133">Transmembrane helix</keyword>
<comment type="caution">
    <text evidence="11">The sequence shown here is derived from an EMBL/GenBank/DDBJ whole genome shotgun (WGS) entry which is preliminary data.</text>
</comment>